<dbReference type="Proteomes" id="UP000829476">
    <property type="component" value="Chromosome"/>
</dbReference>
<keyword evidence="3" id="KW-0472">Membrane</keyword>
<keyword evidence="2" id="KW-1015">Disulfide bond</keyword>
<dbReference type="EMBL" id="CP094326">
    <property type="protein sequence ID" value="UNZ00259.1"/>
    <property type="molecule type" value="Genomic_DNA"/>
</dbReference>
<dbReference type="InterPro" id="IPR013320">
    <property type="entry name" value="ConA-like_dom_sf"/>
</dbReference>
<evidence type="ECO:0000256" key="3">
    <source>
        <dbReference type="SAM" id="Phobius"/>
    </source>
</evidence>
<keyword evidence="3" id="KW-1133">Transmembrane helix</keyword>
<sequence>MNILNVNPFYCLFVILYCQLCFPQHDKAAITLLSDKEKVPEGMYILDFSRGSITFKEEVIDYAIDLVNVDTVYWNRSKIDSVVQDKGILPEYAIRDAAGYYDDYIDQLNNFKRSGVNVVINGEPLVDVGWKEHNLKTTGVFTAIAAKLSPQKRGFWFSPDIFNFDDYHIDEPKVFTAYKYNLTEKLTFFLPFKKTVDNEIATGQVAAGKDVEFVKDHQRGNVAYFNGNTSYIDFRADNDENFKEITIAAWVKPEDVSDSHSIIGKGEVFSAKIYQGRMMFTTPGIKDHQTSEKIVKPNEWNHLAFVYLPNSKMYFYLNGEQVYETKASIIEQSDHSILIGSNLWGQNYKGAMSEFALWTRALSNEEIMQVYTDGITWENKGSGTYYILYVAIAVFGLGLLLFLYHRSKKLKSKQGTVAEPKVMIPVKKVAVKSFDVQLLGGFRIFDKQKEEITHKFSPKRKELLILLIFYTLKENGITSKKMGEILWPSFSPSSIKNNRSTQIKEIRKVFETYHMDISIVYEDKKWKIVFGGNITVDLERLNQYVSFLLRTRKSELSIEYLPEVINTVNSGSMLPNMEIEWLDDFKARYDNSILEVLTLYLEDDKSQVADDVLIDIANAILVIDPLHERAVKEKIELLIKQGKHMSAKKVAANFKKLYESFYKQEYASDLI</sequence>
<evidence type="ECO:0000256" key="2">
    <source>
        <dbReference type="ARBA" id="ARBA00023157"/>
    </source>
</evidence>
<dbReference type="PANTHER" id="PTHR35807">
    <property type="entry name" value="TRANSCRIPTIONAL REGULATOR REDD-RELATED"/>
    <property type="match status" value="1"/>
</dbReference>
<reference evidence="5 6" key="1">
    <citation type="journal article" date="2018" name="Int. J. Syst. Evol. Microbiol.">
        <title>Zhouia spongiae sp. nov., isolated from a marine sponge.</title>
        <authorList>
            <person name="Zhuang L."/>
            <person name="Lin B."/>
            <person name="Qin F."/>
            <person name="Luo L."/>
        </authorList>
    </citation>
    <scope>NUCLEOTIDE SEQUENCE [LARGE SCALE GENOMIC DNA]</scope>
    <source>
        <strain evidence="5 6">HN-Y44</strain>
    </source>
</reference>
<gene>
    <name evidence="5" type="ORF">MQE36_07945</name>
</gene>
<evidence type="ECO:0000259" key="4">
    <source>
        <dbReference type="SMART" id="SM00560"/>
    </source>
</evidence>
<dbReference type="Gene3D" id="2.60.120.200">
    <property type="match status" value="1"/>
</dbReference>
<organism evidence="5 6">
    <name type="scientific">Zhouia spongiae</name>
    <dbReference type="NCBI Taxonomy" id="2202721"/>
    <lineage>
        <taxon>Bacteria</taxon>
        <taxon>Pseudomonadati</taxon>
        <taxon>Bacteroidota</taxon>
        <taxon>Flavobacteriia</taxon>
        <taxon>Flavobacteriales</taxon>
        <taxon>Flavobacteriaceae</taxon>
        <taxon>Zhouia</taxon>
    </lineage>
</organism>
<dbReference type="RefSeq" id="WP_242938626.1">
    <property type="nucleotide sequence ID" value="NZ_CP094326.1"/>
</dbReference>
<dbReference type="InterPro" id="IPR051677">
    <property type="entry name" value="AfsR-DnrI-RedD_regulator"/>
</dbReference>
<accession>A0ABY3YRF0</accession>
<dbReference type="InterPro" id="IPR006558">
    <property type="entry name" value="LamG-like"/>
</dbReference>
<keyword evidence="1" id="KW-0732">Signal</keyword>
<feature type="domain" description="LamG-like jellyroll fold" evidence="4">
    <location>
        <begin position="243"/>
        <end position="365"/>
    </location>
</feature>
<name>A0ABY3YRF0_9FLAO</name>
<dbReference type="PANTHER" id="PTHR35807:SF1">
    <property type="entry name" value="TRANSCRIPTIONAL REGULATOR REDD"/>
    <property type="match status" value="1"/>
</dbReference>
<protein>
    <recommendedName>
        <fullName evidence="4">LamG-like jellyroll fold domain-containing protein</fullName>
    </recommendedName>
</protein>
<evidence type="ECO:0000256" key="1">
    <source>
        <dbReference type="ARBA" id="ARBA00022729"/>
    </source>
</evidence>
<dbReference type="SUPFAM" id="SSF49899">
    <property type="entry name" value="Concanavalin A-like lectins/glucanases"/>
    <property type="match status" value="1"/>
</dbReference>
<dbReference type="SMART" id="SM00560">
    <property type="entry name" value="LamGL"/>
    <property type="match status" value="1"/>
</dbReference>
<feature type="transmembrane region" description="Helical" evidence="3">
    <location>
        <begin position="385"/>
        <end position="404"/>
    </location>
</feature>
<keyword evidence="6" id="KW-1185">Reference proteome</keyword>
<evidence type="ECO:0000313" key="5">
    <source>
        <dbReference type="EMBL" id="UNZ00259.1"/>
    </source>
</evidence>
<proteinExistence type="predicted"/>
<dbReference type="Pfam" id="PF13385">
    <property type="entry name" value="Laminin_G_3"/>
    <property type="match status" value="1"/>
</dbReference>
<evidence type="ECO:0000313" key="6">
    <source>
        <dbReference type="Proteomes" id="UP000829476"/>
    </source>
</evidence>
<keyword evidence="3" id="KW-0812">Transmembrane</keyword>